<evidence type="ECO:0000256" key="8">
    <source>
        <dbReference type="SAM" id="SignalP"/>
    </source>
</evidence>
<dbReference type="Gene3D" id="1.10.10.60">
    <property type="entry name" value="Homeodomain-like"/>
    <property type="match status" value="2"/>
</dbReference>
<evidence type="ECO:0000256" key="7">
    <source>
        <dbReference type="SAM" id="MobiDB-lite"/>
    </source>
</evidence>
<evidence type="ECO:0000256" key="2">
    <source>
        <dbReference type="ARBA" id="ARBA00022737"/>
    </source>
</evidence>
<dbReference type="FunFam" id="1.10.10.60:FF:000001">
    <property type="entry name" value="MYB-related transcription factor"/>
    <property type="match status" value="1"/>
</dbReference>
<feature type="region of interest" description="Disordered" evidence="7">
    <location>
        <begin position="234"/>
        <end position="262"/>
    </location>
</feature>
<comment type="subcellular location">
    <subcellularLocation>
        <location evidence="1">Nucleus</location>
    </subcellularLocation>
</comment>
<keyword evidence="6" id="KW-0539">Nucleus</keyword>
<dbReference type="CDD" id="cd00167">
    <property type="entry name" value="SANT"/>
    <property type="match status" value="2"/>
</dbReference>
<evidence type="ECO:0000256" key="5">
    <source>
        <dbReference type="ARBA" id="ARBA00023163"/>
    </source>
</evidence>
<feature type="domain" description="Myb-like" evidence="9">
    <location>
        <begin position="91"/>
        <end position="141"/>
    </location>
</feature>
<accession>A0ABD1L095</accession>
<dbReference type="SMART" id="SM00717">
    <property type="entry name" value="SANT"/>
    <property type="match status" value="2"/>
</dbReference>
<dbReference type="SUPFAM" id="SSF46689">
    <property type="entry name" value="Homeodomain-like"/>
    <property type="match status" value="1"/>
</dbReference>
<dbReference type="PROSITE" id="PS50090">
    <property type="entry name" value="MYB_LIKE"/>
    <property type="match status" value="2"/>
</dbReference>
<keyword evidence="3" id="KW-0805">Transcription regulation</keyword>
<keyword evidence="2" id="KW-0677">Repeat</keyword>
<proteinExistence type="predicted"/>
<dbReference type="Pfam" id="PF00249">
    <property type="entry name" value="Myb_DNA-binding"/>
    <property type="match status" value="2"/>
</dbReference>
<feature type="compositionally biased region" description="Polar residues" evidence="7">
    <location>
        <begin position="237"/>
        <end position="249"/>
    </location>
</feature>
<dbReference type="PANTHER" id="PTHR47995:SF18">
    <property type="entry name" value="TRANSCRIPTION FACTOR MYB65"/>
    <property type="match status" value="1"/>
</dbReference>
<dbReference type="InterPro" id="IPR017930">
    <property type="entry name" value="Myb_dom"/>
</dbReference>
<evidence type="ECO:0000259" key="9">
    <source>
        <dbReference type="PROSITE" id="PS50090"/>
    </source>
</evidence>
<keyword evidence="8" id="KW-0732">Signal</keyword>
<feature type="chain" id="PRO_5044803882" evidence="8">
    <location>
        <begin position="27"/>
        <end position="381"/>
    </location>
</feature>
<dbReference type="GO" id="GO:0003677">
    <property type="term" value="F:DNA binding"/>
    <property type="evidence" value="ECO:0007669"/>
    <property type="project" value="UniProtKB-KW"/>
</dbReference>
<dbReference type="EMBL" id="JBGMDY010000011">
    <property type="protein sequence ID" value="KAL2316916.1"/>
    <property type="molecule type" value="Genomic_DNA"/>
</dbReference>
<dbReference type="InterPro" id="IPR001005">
    <property type="entry name" value="SANT/Myb"/>
</dbReference>
<feature type="domain" description="HTH myb-type" evidence="10">
    <location>
        <begin position="38"/>
        <end position="90"/>
    </location>
</feature>
<dbReference type="InterPro" id="IPR009057">
    <property type="entry name" value="Homeodomain-like_sf"/>
</dbReference>
<keyword evidence="4" id="KW-0238">DNA-binding</keyword>
<evidence type="ECO:0000256" key="1">
    <source>
        <dbReference type="ARBA" id="ARBA00004123"/>
    </source>
</evidence>
<evidence type="ECO:0000256" key="4">
    <source>
        <dbReference type="ARBA" id="ARBA00023125"/>
    </source>
</evidence>
<sequence>MIVAAVATATGSILFLLLVKIMCSLSLEESSDDDHRGGVALKKGPWTSEEDAILAEYVTKNGIGNWNIVRQRTGLARCGKSCRLRWTNHLRPDLKKGAFTPQEQSKIIELHALMGNKWAKMAQELPGRTDNEIKNFWNTRLKKRRRAGLPLYLDDIKPLLSNPQSSAPSAYIQYANDSNQAGTSSSVPKLVFNNFTLISDNPSLYVHPISEIPQKNTFEQQQQQQVDASLASELPPSFQSFDDNYNDISRQPPDPTETSLVSELQPPSFIPFDDNALIKQQPPPTETCYDDPLFSRLPPNNRHLDAIPKILDGSDHSSMQEELLNSKNKENLDPTNQDVLYDISRSEDYDNKGENAFKDTLFSIVYPFIPPRFKRRYNNTS</sequence>
<comment type="caution">
    <text evidence="11">The sequence shown here is derived from an EMBL/GenBank/DDBJ whole genome shotgun (WGS) entry which is preliminary data.</text>
</comment>
<feature type="domain" description="HTH myb-type" evidence="10">
    <location>
        <begin position="91"/>
        <end position="145"/>
    </location>
</feature>
<feature type="domain" description="Myb-like" evidence="9">
    <location>
        <begin position="38"/>
        <end position="90"/>
    </location>
</feature>
<organism evidence="11 12">
    <name type="scientific">Flemingia macrophylla</name>
    <dbReference type="NCBI Taxonomy" id="520843"/>
    <lineage>
        <taxon>Eukaryota</taxon>
        <taxon>Viridiplantae</taxon>
        <taxon>Streptophyta</taxon>
        <taxon>Embryophyta</taxon>
        <taxon>Tracheophyta</taxon>
        <taxon>Spermatophyta</taxon>
        <taxon>Magnoliopsida</taxon>
        <taxon>eudicotyledons</taxon>
        <taxon>Gunneridae</taxon>
        <taxon>Pentapetalae</taxon>
        <taxon>rosids</taxon>
        <taxon>fabids</taxon>
        <taxon>Fabales</taxon>
        <taxon>Fabaceae</taxon>
        <taxon>Papilionoideae</taxon>
        <taxon>50 kb inversion clade</taxon>
        <taxon>NPAAA clade</taxon>
        <taxon>indigoferoid/millettioid clade</taxon>
        <taxon>Phaseoleae</taxon>
        <taxon>Flemingia</taxon>
    </lineage>
</organism>
<dbReference type="PROSITE" id="PS51294">
    <property type="entry name" value="HTH_MYB"/>
    <property type="match status" value="2"/>
</dbReference>
<evidence type="ECO:0000256" key="6">
    <source>
        <dbReference type="ARBA" id="ARBA00023242"/>
    </source>
</evidence>
<feature type="signal peptide" evidence="8">
    <location>
        <begin position="1"/>
        <end position="26"/>
    </location>
</feature>
<dbReference type="Proteomes" id="UP001603857">
    <property type="component" value="Unassembled WGS sequence"/>
</dbReference>
<keyword evidence="5" id="KW-0804">Transcription</keyword>
<keyword evidence="12" id="KW-1185">Reference proteome</keyword>
<evidence type="ECO:0000313" key="12">
    <source>
        <dbReference type="Proteomes" id="UP001603857"/>
    </source>
</evidence>
<name>A0ABD1L095_9FABA</name>
<gene>
    <name evidence="11" type="ORF">Fmac_030792</name>
</gene>
<evidence type="ECO:0000313" key="11">
    <source>
        <dbReference type="EMBL" id="KAL2316916.1"/>
    </source>
</evidence>
<evidence type="ECO:0000259" key="10">
    <source>
        <dbReference type="PROSITE" id="PS51294"/>
    </source>
</evidence>
<dbReference type="PANTHER" id="PTHR47995">
    <property type="entry name" value="TRANSCRIPTION FACTOR MYB33-RELATED"/>
    <property type="match status" value="1"/>
</dbReference>
<dbReference type="GO" id="GO:0005634">
    <property type="term" value="C:nucleus"/>
    <property type="evidence" value="ECO:0007669"/>
    <property type="project" value="UniProtKB-SubCell"/>
</dbReference>
<reference evidence="11 12" key="1">
    <citation type="submission" date="2024-08" db="EMBL/GenBank/DDBJ databases">
        <title>Insights into the chromosomal genome structure of Flemingia macrophylla.</title>
        <authorList>
            <person name="Ding Y."/>
            <person name="Zhao Y."/>
            <person name="Bi W."/>
            <person name="Wu M."/>
            <person name="Zhao G."/>
            <person name="Gong Y."/>
            <person name="Li W."/>
            <person name="Zhang P."/>
        </authorList>
    </citation>
    <scope>NUCLEOTIDE SEQUENCE [LARGE SCALE GENOMIC DNA]</scope>
    <source>
        <strain evidence="11">DYQJB</strain>
        <tissue evidence="11">Leaf</tissue>
    </source>
</reference>
<dbReference type="AlphaFoldDB" id="A0ABD1L095"/>
<protein>
    <submittedName>
        <fullName evidence="11">Uncharacterized protein</fullName>
    </submittedName>
</protein>
<evidence type="ECO:0000256" key="3">
    <source>
        <dbReference type="ARBA" id="ARBA00023015"/>
    </source>
</evidence>